<feature type="coiled-coil region" evidence="1">
    <location>
        <begin position="377"/>
        <end position="695"/>
    </location>
</feature>
<keyword evidence="1" id="KW-0175">Coiled coil</keyword>
<dbReference type="EMBL" id="JANPWB010000015">
    <property type="protein sequence ID" value="KAJ1087689.1"/>
    <property type="molecule type" value="Genomic_DNA"/>
</dbReference>
<feature type="coiled-coil region" evidence="1">
    <location>
        <begin position="749"/>
        <end position="819"/>
    </location>
</feature>
<evidence type="ECO:0000313" key="4">
    <source>
        <dbReference type="Proteomes" id="UP001066276"/>
    </source>
</evidence>
<dbReference type="PANTHER" id="PTHR35352">
    <property type="entry name" value="COILED-COIL DOMAIN-CONTAINING PROTEIN 150"/>
    <property type="match status" value="1"/>
</dbReference>
<feature type="region of interest" description="Disordered" evidence="2">
    <location>
        <begin position="875"/>
        <end position="894"/>
    </location>
</feature>
<evidence type="ECO:0000256" key="2">
    <source>
        <dbReference type="SAM" id="MobiDB-lite"/>
    </source>
</evidence>
<name>A0AAV7LAX1_PLEWA</name>
<feature type="coiled-coil region" evidence="1">
    <location>
        <begin position="190"/>
        <end position="301"/>
    </location>
</feature>
<dbReference type="PANTHER" id="PTHR35352:SF1">
    <property type="entry name" value="COILED-COIL DOMAIN-CONTAINING PROTEIN 150"/>
    <property type="match status" value="1"/>
</dbReference>
<sequence>MAPEPYTSLHKRMTAAEAQTKSLIKDLAKFGVNTQNFDHFSSRSGVPPESYNAISTTYSMDAFAGHSDTVLRSDESLVNRMCHMESIIQTLKLNIFRLHTEKELNPRHSDQLQAELAAMQEEHTREMKAAQMEVMRLRQKLCEECEEKAMVQDKNERLSEALEIASATKLDAAVTAEELRVTKSRMGRRIHELQELLSQETSLRKSLEESQALMLQRVQDLEKAVETERKEVEVLQQDNKTLRSDAKDLQDKQQQEGLRILQLEQESTHLKSELDARDRIITQLRAEAKDAQSRLTTELAEKIQLTRDFMTMKEKAEHVQAQNDQLGQQCSEMSACLRTLTMENAKLVSEHQATLKAEQEKMAKKLHEQDLLLDAARLNITAELKSAQCERNRLEKELSSLLEEHALCIEKQRLTEEKMTMRKTLMESTIGHLREDLETTMKERNDLLKEKDNILQEKAKALNEIAEERDKLEAELTECQLDLEAMKTTLHSQEGENRSLLDRLASMEHQQHARQQVEQALSELTNSKNKLAYEKGKLQTRVQQLEAELESLADARSENTQLRKMNTALEAKYSQVSAEYNSGKICTQRLDAQLKQARLVLERQEQDFVLAIRSRDEAMRESQKLKSLMEAMEERERQKICSLQRQLSDVKEDKIKISGTLENVLTSHNRLQQTVEKLETELGSKDSEVAGLRKERSQNHHRMQLLENELAEGQSKLQFMDTLQRTQVEPLRKAYEVSREDNKKLALSLEQSLQTNSDMQSKLNRIQDELDSKDLQFQQLQTCREQEIEEAKVETKLSVERLDALKKQLYQEQESAKRRGQRDNMELKKALEDITTKSADLSSANRLLIQKVTELEKVLANQRVKLKSQKAQLRHYKEAKATSTEETERRKQTESELKQMELLNTQYQKENHEQALKIHELLAEMNALQGQIKELAKCHQDEVQLKQYQEGLLQGERKQRHQLEKKCQSLEDTVKKLKKFKEAAEKTLKDASVESEQISLNLEEAHRWFMTKFDSLKLEMMQTKQGCLPSCSEETLTDTEVVREKNEESLRMSTLELKDGMDESPTKLQNCFLPNHSEAEQGHV</sequence>
<reference evidence="3" key="1">
    <citation type="journal article" date="2022" name="bioRxiv">
        <title>Sequencing and chromosome-scale assembly of the giantPleurodeles waltlgenome.</title>
        <authorList>
            <person name="Brown T."/>
            <person name="Elewa A."/>
            <person name="Iarovenko S."/>
            <person name="Subramanian E."/>
            <person name="Araus A.J."/>
            <person name="Petzold A."/>
            <person name="Susuki M."/>
            <person name="Suzuki K.-i.T."/>
            <person name="Hayashi T."/>
            <person name="Toyoda A."/>
            <person name="Oliveira C."/>
            <person name="Osipova E."/>
            <person name="Leigh N.D."/>
            <person name="Simon A."/>
            <person name="Yun M.H."/>
        </authorList>
    </citation>
    <scope>NUCLEOTIDE SEQUENCE</scope>
    <source>
        <strain evidence="3">20211129_DDA</strain>
        <tissue evidence="3">Liver</tissue>
    </source>
</reference>
<dbReference type="InterPro" id="IPR038807">
    <property type="entry name" value="CCDC150"/>
</dbReference>
<keyword evidence="4" id="KW-1185">Reference proteome</keyword>
<accession>A0AAV7LAX1</accession>
<dbReference type="Proteomes" id="UP001066276">
    <property type="component" value="Chromosome 11"/>
</dbReference>
<comment type="caution">
    <text evidence="3">The sequence shown here is derived from an EMBL/GenBank/DDBJ whole genome shotgun (WGS) entry which is preliminary data.</text>
</comment>
<dbReference type="AlphaFoldDB" id="A0AAV7LAX1"/>
<protein>
    <recommendedName>
        <fullName evidence="5">Coiled-coil domain-containing protein 150</fullName>
    </recommendedName>
</protein>
<organism evidence="3 4">
    <name type="scientific">Pleurodeles waltl</name>
    <name type="common">Iberian ribbed newt</name>
    <dbReference type="NCBI Taxonomy" id="8319"/>
    <lineage>
        <taxon>Eukaryota</taxon>
        <taxon>Metazoa</taxon>
        <taxon>Chordata</taxon>
        <taxon>Craniata</taxon>
        <taxon>Vertebrata</taxon>
        <taxon>Euteleostomi</taxon>
        <taxon>Amphibia</taxon>
        <taxon>Batrachia</taxon>
        <taxon>Caudata</taxon>
        <taxon>Salamandroidea</taxon>
        <taxon>Salamandridae</taxon>
        <taxon>Pleurodelinae</taxon>
        <taxon>Pleurodeles</taxon>
    </lineage>
</organism>
<evidence type="ECO:0000313" key="3">
    <source>
        <dbReference type="EMBL" id="KAJ1087689.1"/>
    </source>
</evidence>
<gene>
    <name evidence="3" type="ORF">NDU88_000855</name>
</gene>
<evidence type="ECO:0000256" key="1">
    <source>
        <dbReference type="SAM" id="Coils"/>
    </source>
</evidence>
<feature type="region of interest" description="Disordered" evidence="2">
    <location>
        <begin position="1058"/>
        <end position="1084"/>
    </location>
</feature>
<evidence type="ECO:0008006" key="5">
    <source>
        <dbReference type="Google" id="ProtNLM"/>
    </source>
</evidence>
<feature type="coiled-coil region" evidence="1">
    <location>
        <begin position="109"/>
        <end position="140"/>
    </location>
</feature>
<proteinExistence type="predicted"/>